<evidence type="ECO:0000313" key="2">
    <source>
        <dbReference type="EMBL" id="CAG5024244.1"/>
    </source>
</evidence>
<evidence type="ECO:0000313" key="3">
    <source>
        <dbReference type="Proteomes" id="UP000691718"/>
    </source>
</evidence>
<name>A0A8S3XJV9_PARAO</name>
<dbReference type="AlphaFoldDB" id="A0A8S3XJV9"/>
<dbReference type="GO" id="GO:0006355">
    <property type="term" value="P:regulation of DNA-templated transcription"/>
    <property type="evidence" value="ECO:0007669"/>
    <property type="project" value="InterPro"/>
</dbReference>
<reference evidence="2" key="1">
    <citation type="submission" date="2021-04" db="EMBL/GenBank/DDBJ databases">
        <authorList>
            <person name="Tunstrom K."/>
        </authorList>
    </citation>
    <scope>NUCLEOTIDE SEQUENCE</scope>
</reference>
<dbReference type="PANTHER" id="PTHR46068:SF1">
    <property type="entry name" value="TRANSPOSASE IS30-LIKE HTH DOMAIN-CONTAINING PROTEIN"/>
    <property type="match status" value="1"/>
</dbReference>
<dbReference type="InterPro" id="IPR001523">
    <property type="entry name" value="Paired_dom"/>
</dbReference>
<dbReference type="OrthoDB" id="10006939at2759"/>
<protein>
    <submittedName>
        <fullName evidence="2">(apollo) hypothetical protein</fullName>
    </submittedName>
</protein>
<dbReference type="Pfam" id="PF00292">
    <property type="entry name" value="PAX"/>
    <property type="match status" value="1"/>
</dbReference>
<organism evidence="2 3">
    <name type="scientific">Parnassius apollo</name>
    <name type="common">Apollo butterfly</name>
    <name type="synonym">Papilio apollo</name>
    <dbReference type="NCBI Taxonomy" id="110799"/>
    <lineage>
        <taxon>Eukaryota</taxon>
        <taxon>Metazoa</taxon>
        <taxon>Ecdysozoa</taxon>
        <taxon>Arthropoda</taxon>
        <taxon>Hexapoda</taxon>
        <taxon>Insecta</taxon>
        <taxon>Pterygota</taxon>
        <taxon>Neoptera</taxon>
        <taxon>Endopterygota</taxon>
        <taxon>Lepidoptera</taxon>
        <taxon>Glossata</taxon>
        <taxon>Ditrysia</taxon>
        <taxon>Papilionoidea</taxon>
        <taxon>Papilionidae</taxon>
        <taxon>Parnassiinae</taxon>
        <taxon>Parnassini</taxon>
        <taxon>Parnassius</taxon>
        <taxon>Parnassius</taxon>
    </lineage>
</organism>
<dbReference type="EMBL" id="CAJQZP010001160">
    <property type="protein sequence ID" value="CAG5024244.1"/>
    <property type="molecule type" value="Genomic_DNA"/>
</dbReference>
<feature type="domain" description="Paired" evidence="1">
    <location>
        <begin position="14"/>
        <end position="78"/>
    </location>
</feature>
<sequence>MDLKHNSVIALYLEGKSNIEIRRALPNLKLNEKFVHRTIKRYSEIGSIKKRYGGGQRCTATAPAVVEKVRHRLDRNPARSVNQLAQDLKELTAFQRSERLERSKELIRLLDSGELPNLVFSDEKTFCVEHFLNKPNDRVWLKGRVSNHADELQVTRRQGADQIMVWAAVSEKGRSPLVFLPMGRNQVKINQQIYRYKVLIPGLIPWARNTFSSER</sequence>
<gene>
    <name evidence="2" type="ORF">PAPOLLO_LOCUS18115</name>
</gene>
<accession>A0A8S3XJV9</accession>
<keyword evidence="3" id="KW-1185">Reference proteome</keyword>
<proteinExistence type="predicted"/>
<evidence type="ECO:0000259" key="1">
    <source>
        <dbReference type="Pfam" id="PF00292"/>
    </source>
</evidence>
<dbReference type="Proteomes" id="UP000691718">
    <property type="component" value="Unassembled WGS sequence"/>
</dbReference>
<comment type="caution">
    <text evidence="2">The sequence shown here is derived from an EMBL/GenBank/DDBJ whole genome shotgun (WGS) entry which is preliminary data.</text>
</comment>
<dbReference type="GO" id="GO:0003677">
    <property type="term" value="F:DNA binding"/>
    <property type="evidence" value="ECO:0007669"/>
    <property type="project" value="InterPro"/>
</dbReference>
<dbReference type="PANTHER" id="PTHR46068">
    <property type="entry name" value="PROTEIN CBG27172"/>
    <property type="match status" value="1"/>
</dbReference>